<feature type="transmembrane region" description="Helical" evidence="2">
    <location>
        <begin position="102"/>
        <end position="122"/>
    </location>
</feature>
<reference evidence="4 5" key="1">
    <citation type="journal article" date="2019" name="Int. J. Syst. Evol. Microbiol.">
        <title>The Global Catalogue of Microorganisms (GCM) 10K type strain sequencing project: providing services to taxonomists for standard genome sequencing and annotation.</title>
        <authorList>
            <consortium name="The Broad Institute Genomics Platform"/>
            <consortium name="The Broad Institute Genome Sequencing Center for Infectious Disease"/>
            <person name="Wu L."/>
            <person name="Ma J."/>
        </authorList>
    </citation>
    <scope>NUCLEOTIDE SEQUENCE [LARGE SCALE GENOMIC DNA]</scope>
    <source>
        <strain evidence="4 5">DT55</strain>
    </source>
</reference>
<comment type="caution">
    <text evidence="4">The sequence shown here is derived from an EMBL/GenBank/DDBJ whole genome shotgun (WGS) entry which is preliminary data.</text>
</comment>
<dbReference type="InterPro" id="IPR036291">
    <property type="entry name" value="NAD(P)-bd_dom_sf"/>
</dbReference>
<dbReference type="Pfam" id="PF07885">
    <property type="entry name" value="Ion_trans_2"/>
    <property type="match status" value="1"/>
</dbReference>
<dbReference type="AlphaFoldDB" id="A0ABD5X1M8"/>
<dbReference type="GO" id="GO:0005886">
    <property type="term" value="C:plasma membrane"/>
    <property type="evidence" value="ECO:0007669"/>
    <property type="project" value="UniProtKB-SubCell"/>
</dbReference>
<feature type="transmembrane region" description="Helical" evidence="2">
    <location>
        <begin position="134"/>
        <end position="155"/>
    </location>
</feature>
<feature type="transmembrane region" description="Helical" evidence="2">
    <location>
        <begin position="79"/>
        <end position="96"/>
    </location>
</feature>
<gene>
    <name evidence="4" type="ORF">ACFQKD_13910</name>
</gene>
<proteinExistence type="predicted"/>
<keyword evidence="2" id="KW-0812">Transmembrane</keyword>
<feature type="domain" description="RCK N-terminal" evidence="3">
    <location>
        <begin position="237"/>
        <end position="355"/>
    </location>
</feature>
<dbReference type="RefSeq" id="WP_276237090.1">
    <property type="nucleotide sequence ID" value="NZ_CP119989.1"/>
</dbReference>
<evidence type="ECO:0000313" key="4">
    <source>
        <dbReference type="EMBL" id="MFC7098400.1"/>
    </source>
</evidence>
<dbReference type="InterPro" id="IPR050721">
    <property type="entry name" value="Trk_Ktr_HKT_K-transport"/>
</dbReference>
<dbReference type="InterPro" id="IPR013099">
    <property type="entry name" value="K_chnl_dom"/>
</dbReference>
<dbReference type="Gene3D" id="1.10.287.70">
    <property type="match status" value="1"/>
</dbReference>
<dbReference type="Proteomes" id="UP001596388">
    <property type="component" value="Unassembled WGS sequence"/>
</dbReference>
<dbReference type="InterPro" id="IPR003148">
    <property type="entry name" value="RCK_N"/>
</dbReference>
<keyword evidence="5" id="KW-1185">Reference proteome</keyword>
<dbReference type="GeneID" id="79270673"/>
<comment type="subcellular location">
    <subcellularLocation>
        <location evidence="1">Cell membrane</location>
        <topology evidence="1">Multi-pass membrane protein</topology>
    </subcellularLocation>
</comment>
<dbReference type="Gene3D" id="3.40.50.720">
    <property type="entry name" value="NAD(P)-binding Rossmann-like Domain"/>
    <property type="match status" value="1"/>
</dbReference>
<feature type="transmembrane region" description="Helical" evidence="2">
    <location>
        <begin position="192"/>
        <end position="217"/>
    </location>
</feature>
<evidence type="ECO:0000256" key="1">
    <source>
        <dbReference type="ARBA" id="ARBA00004651"/>
    </source>
</evidence>
<dbReference type="PANTHER" id="PTHR43833">
    <property type="entry name" value="POTASSIUM CHANNEL PROTEIN 2-RELATED-RELATED"/>
    <property type="match status" value="1"/>
</dbReference>
<keyword evidence="2" id="KW-0472">Membrane</keyword>
<dbReference type="Pfam" id="PF02254">
    <property type="entry name" value="TrkA_N"/>
    <property type="match status" value="1"/>
</dbReference>
<dbReference type="EMBL" id="JBHTAG010000003">
    <property type="protein sequence ID" value="MFC7098400.1"/>
    <property type="molecule type" value="Genomic_DNA"/>
</dbReference>
<organism evidence="4 5">
    <name type="scientific">Halobaculum marinum</name>
    <dbReference type="NCBI Taxonomy" id="3031996"/>
    <lineage>
        <taxon>Archaea</taxon>
        <taxon>Methanobacteriati</taxon>
        <taxon>Methanobacteriota</taxon>
        <taxon>Stenosarchaea group</taxon>
        <taxon>Halobacteria</taxon>
        <taxon>Halobacteriales</taxon>
        <taxon>Haloferacaceae</taxon>
        <taxon>Halobaculum</taxon>
    </lineage>
</organism>
<dbReference type="SUPFAM" id="SSF51735">
    <property type="entry name" value="NAD(P)-binding Rossmann-fold domains"/>
    <property type="match status" value="1"/>
</dbReference>
<dbReference type="PANTHER" id="PTHR43833:SF9">
    <property type="entry name" value="POTASSIUM CHANNEL PROTEIN YUGO-RELATED"/>
    <property type="match status" value="1"/>
</dbReference>
<feature type="transmembrane region" description="Helical" evidence="2">
    <location>
        <begin position="53"/>
        <end position="72"/>
    </location>
</feature>
<sequence>MAGWRDRFGGRIAVLLVGAAALLSIVAGIGGIITQPANRLPFVAMLPEGVSVLAGFTGAITGFLLLIAAYGLRRGLRAGWAVAIVLLPLTAAQGLVGSTVLGPPLLALSLAALLAVTINRRVFATELDLTTTQWASVAGLVGSLGYSTAGAYALADDFNNIATVTDAVYFSVVTASTVGYGDVTPTSPVAKWFAMSALVLNVAAFAVALGVLFTPLIEARLTNALGRMTDSDIDLLTDHVIVLGYGELTEPLIDELIDAGADFLVVTPDEAVARALRERDGVRVLTADPSDEEPLRRAKVGSARAVVAATNNDAEDALSILTARQLNPEVTIVAAATERENVNKLKRAGANTVISPATIGGHLLVESALGASDTEAVAERLLDDGDETER</sequence>
<name>A0ABD5X1M8_9EURY</name>
<accession>A0ABD5X1M8</accession>
<dbReference type="SUPFAM" id="SSF81324">
    <property type="entry name" value="Voltage-gated potassium channels"/>
    <property type="match status" value="1"/>
</dbReference>
<keyword evidence="2" id="KW-1133">Transmembrane helix</keyword>
<dbReference type="PROSITE" id="PS51201">
    <property type="entry name" value="RCK_N"/>
    <property type="match status" value="1"/>
</dbReference>
<evidence type="ECO:0000259" key="3">
    <source>
        <dbReference type="PROSITE" id="PS51201"/>
    </source>
</evidence>
<evidence type="ECO:0000313" key="5">
    <source>
        <dbReference type="Proteomes" id="UP001596388"/>
    </source>
</evidence>
<feature type="transmembrane region" description="Helical" evidence="2">
    <location>
        <begin position="12"/>
        <end position="33"/>
    </location>
</feature>
<protein>
    <submittedName>
        <fullName evidence="4">NAD-binding protein</fullName>
    </submittedName>
</protein>
<evidence type="ECO:0000256" key="2">
    <source>
        <dbReference type="SAM" id="Phobius"/>
    </source>
</evidence>